<feature type="non-terminal residue" evidence="1">
    <location>
        <position position="60"/>
    </location>
</feature>
<name>A0A1Y2G1Y8_9BASI</name>
<dbReference type="InParanoid" id="A0A1Y2G1Y8"/>
<dbReference type="AlphaFoldDB" id="A0A1Y2G1Y8"/>
<dbReference type="Proteomes" id="UP000193467">
    <property type="component" value="Unassembled WGS sequence"/>
</dbReference>
<keyword evidence="2" id="KW-1185">Reference proteome</keyword>
<sequence>AGGARCHLLLLSDGKTAIDFPPTPSHLRDGDLQVCLLVSTLRNQGAASKCSSPSVDGRRA</sequence>
<dbReference type="EMBL" id="MCGR01000003">
    <property type="protein sequence ID" value="ORY90916.1"/>
    <property type="molecule type" value="Genomic_DNA"/>
</dbReference>
<feature type="non-terminal residue" evidence="1">
    <location>
        <position position="1"/>
    </location>
</feature>
<proteinExistence type="predicted"/>
<evidence type="ECO:0000313" key="1">
    <source>
        <dbReference type="EMBL" id="ORY90916.1"/>
    </source>
</evidence>
<gene>
    <name evidence="1" type="ORF">BCR35DRAFT_299554</name>
</gene>
<reference evidence="1 2" key="1">
    <citation type="submission" date="2016-07" db="EMBL/GenBank/DDBJ databases">
        <title>Pervasive Adenine N6-methylation of Active Genes in Fungi.</title>
        <authorList>
            <consortium name="DOE Joint Genome Institute"/>
            <person name="Mondo S.J."/>
            <person name="Dannebaum R.O."/>
            <person name="Kuo R.C."/>
            <person name="Labutti K."/>
            <person name="Haridas S."/>
            <person name="Kuo A."/>
            <person name="Salamov A."/>
            <person name="Ahrendt S.R."/>
            <person name="Lipzen A."/>
            <person name="Sullivan W."/>
            <person name="Andreopoulos W.B."/>
            <person name="Clum A."/>
            <person name="Lindquist E."/>
            <person name="Daum C."/>
            <person name="Ramamoorthy G.K."/>
            <person name="Gryganskyi A."/>
            <person name="Culley D."/>
            <person name="Magnuson J.K."/>
            <person name="James T.Y."/>
            <person name="O'Malley M.A."/>
            <person name="Stajich J.E."/>
            <person name="Spatafora J.W."/>
            <person name="Visel A."/>
            <person name="Grigoriev I.V."/>
        </authorList>
    </citation>
    <scope>NUCLEOTIDE SEQUENCE [LARGE SCALE GENOMIC DNA]</scope>
    <source>
        <strain evidence="1 2">62-1032</strain>
    </source>
</reference>
<accession>A0A1Y2G1Y8</accession>
<comment type="caution">
    <text evidence="1">The sequence shown here is derived from an EMBL/GenBank/DDBJ whole genome shotgun (WGS) entry which is preliminary data.</text>
</comment>
<protein>
    <submittedName>
        <fullName evidence="1">Uncharacterized protein</fullName>
    </submittedName>
</protein>
<evidence type="ECO:0000313" key="2">
    <source>
        <dbReference type="Proteomes" id="UP000193467"/>
    </source>
</evidence>
<organism evidence="1 2">
    <name type="scientific">Leucosporidium creatinivorum</name>
    <dbReference type="NCBI Taxonomy" id="106004"/>
    <lineage>
        <taxon>Eukaryota</taxon>
        <taxon>Fungi</taxon>
        <taxon>Dikarya</taxon>
        <taxon>Basidiomycota</taxon>
        <taxon>Pucciniomycotina</taxon>
        <taxon>Microbotryomycetes</taxon>
        <taxon>Leucosporidiales</taxon>
        <taxon>Leucosporidium</taxon>
    </lineage>
</organism>